<evidence type="ECO:0000256" key="1">
    <source>
        <dbReference type="SAM" id="MobiDB-lite"/>
    </source>
</evidence>
<accession>A0A9W8CX28</accession>
<organism evidence="3 4">
    <name type="scientific">Coemansia biformis</name>
    <dbReference type="NCBI Taxonomy" id="1286918"/>
    <lineage>
        <taxon>Eukaryota</taxon>
        <taxon>Fungi</taxon>
        <taxon>Fungi incertae sedis</taxon>
        <taxon>Zoopagomycota</taxon>
        <taxon>Kickxellomycotina</taxon>
        <taxon>Kickxellomycetes</taxon>
        <taxon>Kickxellales</taxon>
        <taxon>Kickxellaceae</taxon>
        <taxon>Coemansia</taxon>
    </lineage>
</organism>
<evidence type="ECO:0008006" key="5">
    <source>
        <dbReference type="Google" id="ProtNLM"/>
    </source>
</evidence>
<keyword evidence="2" id="KW-0732">Signal</keyword>
<feature type="compositionally biased region" description="Low complexity" evidence="1">
    <location>
        <begin position="124"/>
        <end position="147"/>
    </location>
</feature>
<evidence type="ECO:0000313" key="4">
    <source>
        <dbReference type="Proteomes" id="UP001143981"/>
    </source>
</evidence>
<name>A0A9W8CX28_9FUNG</name>
<evidence type="ECO:0000313" key="3">
    <source>
        <dbReference type="EMBL" id="KAJ1733185.1"/>
    </source>
</evidence>
<feature type="chain" id="PRO_5040811399" description="Extracellular membrane protein CFEM domain-containing protein" evidence="2">
    <location>
        <begin position="22"/>
        <end position="199"/>
    </location>
</feature>
<dbReference type="AlphaFoldDB" id="A0A9W8CX28"/>
<sequence>MAGALQLVLAALAGLAASASSVPSVPVQLAPFLPTAGPLGGAKVCDAQNVLDTCLATQGQVLAMCSYSDWACKCQAQRSIAGCFLNCPSDGGRTAHEGQVIVFCNAAKSTHDADEKRSALAKQSPAAKAAPPAPSRGGSSDDGAGSDTRSRRRPAATPRGGTMPAAAAAASPLSVVDDAAGPGRALPALGLGLMVWMAL</sequence>
<feature type="region of interest" description="Disordered" evidence="1">
    <location>
        <begin position="115"/>
        <end position="172"/>
    </location>
</feature>
<gene>
    <name evidence="3" type="ORF">LPJ61_001680</name>
</gene>
<protein>
    <recommendedName>
        <fullName evidence="5">Extracellular membrane protein CFEM domain-containing protein</fullName>
    </recommendedName>
</protein>
<proteinExistence type="predicted"/>
<keyword evidence="4" id="KW-1185">Reference proteome</keyword>
<dbReference type="OrthoDB" id="2507140at2759"/>
<feature type="compositionally biased region" description="Low complexity" evidence="1">
    <location>
        <begin position="155"/>
        <end position="172"/>
    </location>
</feature>
<reference evidence="3" key="1">
    <citation type="submission" date="2022-07" db="EMBL/GenBank/DDBJ databases">
        <title>Phylogenomic reconstructions and comparative analyses of Kickxellomycotina fungi.</title>
        <authorList>
            <person name="Reynolds N.K."/>
            <person name="Stajich J.E."/>
            <person name="Barry K."/>
            <person name="Grigoriev I.V."/>
            <person name="Crous P."/>
            <person name="Smith M.E."/>
        </authorList>
    </citation>
    <scope>NUCLEOTIDE SEQUENCE</scope>
    <source>
        <strain evidence="3">BCRC 34381</strain>
    </source>
</reference>
<feature type="signal peptide" evidence="2">
    <location>
        <begin position="1"/>
        <end position="21"/>
    </location>
</feature>
<comment type="caution">
    <text evidence="3">The sequence shown here is derived from an EMBL/GenBank/DDBJ whole genome shotgun (WGS) entry which is preliminary data.</text>
</comment>
<dbReference type="Proteomes" id="UP001143981">
    <property type="component" value="Unassembled WGS sequence"/>
</dbReference>
<dbReference type="EMBL" id="JANBOI010000159">
    <property type="protein sequence ID" value="KAJ1733185.1"/>
    <property type="molecule type" value="Genomic_DNA"/>
</dbReference>
<evidence type="ECO:0000256" key="2">
    <source>
        <dbReference type="SAM" id="SignalP"/>
    </source>
</evidence>